<protein>
    <submittedName>
        <fullName evidence="2">Uncharacterized protein</fullName>
    </submittedName>
</protein>
<feature type="compositionally biased region" description="Pro residues" evidence="1">
    <location>
        <begin position="128"/>
        <end position="144"/>
    </location>
</feature>
<organism evidence="2 3">
    <name type="scientific">Rhizoctonia solani 123E</name>
    <dbReference type="NCBI Taxonomy" id="1423351"/>
    <lineage>
        <taxon>Eukaryota</taxon>
        <taxon>Fungi</taxon>
        <taxon>Dikarya</taxon>
        <taxon>Basidiomycota</taxon>
        <taxon>Agaricomycotina</taxon>
        <taxon>Agaricomycetes</taxon>
        <taxon>Cantharellales</taxon>
        <taxon>Ceratobasidiaceae</taxon>
        <taxon>Rhizoctonia</taxon>
    </lineage>
</organism>
<feature type="region of interest" description="Disordered" evidence="1">
    <location>
        <begin position="1"/>
        <end position="79"/>
    </location>
</feature>
<sequence>MSDKSQNLPSSASSNLTLPSPRSVLGPRTLAAMPPPQCPPPPYGRIGTQPPTYVPGLPPPPVVPGSGQQGLNPPAPMAARGPIVGSNWLPPNRPVDPRLLARPLEDAIPPAPRPQPVALTPALAPAVAPGPGPDPARTPSPLPEPGAEIEACVIGFKEQVGVDLTGKVDALKQRELGPDIMDKVPFHHLADILGVAEGTAIRFQIFAQSWYVKLKAKRSALL</sequence>
<reference evidence="2 3" key="1">
    <citation type="submission" date="2013-12" db="EMBL/GenBank/DDBJ databases">
        <authorList>
            <person name="Cubeta M."/>
            <person name="Pakala S."/>
            <person name="Fedorova N."/>
            <person name="Thomas E."/>
            <person name="Dean R."/>
            <person name="Jabaji S."/>
            <person name="Neate S."/>
            <person name="Toda T."/>
            <person name="Tavantzis S."/>
            <person name="Vilgalys R."/>
            <person name="Bharathan N."/>
            <person name="Pakala S."/>
            <person name="Losada L.S."/>
            <person name="Zafar N."/>
            <person name="Nierman W."/>
        </authorList>
    </citation>
    <scope>NUCLEOTIDE SEQUENCE [LARGE SCALE GENOMIC DNA]</scope>
    <source>
        <strain evidence="2 3">123E</strain>
    </source>
</reference>
<feature type="compositionally biased region" description="Pro residues" evidence="1">
    <location>
        <begin position="52"/>
        <end position="63"/>
    </location>
</feature>
<evidence type="ECO:0000256" key="1">
    <source>
        <dbReference type="SAM" id="MobiDB-lite"/>
    </source>
</evidence>
<dbReference type="OrthoDB" id="3261928at2759"/>
<dbReference type="EMBL" id="AZST01001406">
    <property type="protein sequence ID" value="KEP45909.1"/>
    <property type="molecule type" value="Genomic_DNA"/>
</dbReference>
<feature type="region of interest" description="Disordered" evidence="1">
    <location>
        <begin position="124"/>
        <end position="144"/>
    </location>
</feature>
<evidence type="ECO:0000313" key="2">
    <source>
        <dbReference type="EMBL" id="KEP45909.1"/>
    </source>
</evidence>
<feature type="compositionally biased region" description="Polar residues" evidence="1">
    <location>
        <begin position="1"/>
        <end position="20"/>
    </location>
</feature>
<comment type="caution">
    <text evidence="2">The sequence shown here is derived from an EMBL/GenBank/DDBJ whole genome shotgun (WGS) entry which is preliminary data.</text>
</comment>
<feature type="compositionally biased region" description="Pro residues" evidence="1">
    <location>
        <begin position="33"/>
        <end position="43"/>
    </location>
</feature>
<proteinExistence type="predicted"/>
<keyword evidence="3" id="KW-1185">Reference proteome</keyword>
<dbReference type="AlphaFoldDB" id="A0A074RGL2"/>
<dbReference type="HOGENOM" id="CLU_1245974_0_0_1"/>
<evidence type="ECO:0000313" key="3">
    <source>
        <dbReference type="Proteomes" id="UP000027456"/>
    </source>
</evidence>
<accession>A0A074RGL2</accession>
<dbReference type="Proteomes" id="UP000027456">
    <property type="component" value="Unassembled WGS sequence"/>
</dbReference>
<name>A0A074RGL2_9AGAM</name>
<gene>
    <name evidence="2" type="ORF">V565_231890</name>
</gene>